<evidence type="ECO:0000256" key="10">
    <source>
        <dbReference type="ARBA" id="ARBA00037868"/>
    </source>
</evidence>
<keyword evidence="4" id="KW-0547">Nucleotide-binding</keyword>
<evidence type="ECO:0000256" key="4">
    <source>
        <dbReference type="ARBA" id="ARBA00022741"/>
    </source>
</evidence>
<dbReference type="Pfam" id="PF00071">
    <property type="entry name" value="Ras"/>
    <property type="match status" value="1"/>
</dbReference>
<protein>
    <recommendedName>
        <fullName evidence="2">Ras-related protein Rab-21</fullName>
    </recommendedName>
</protein>
<keyword evidence="7" id="KW-0472">Membrane</keyword>
<keyword evidence="5" id="KW-0653">Protein transport</keyword>
<dbReference type="PANTHER" id="PTHR47978">
    <property type="match status" value="1"/>
</dbReference>
<accession>A0AAE0GTY0</accession>
<comment type="caution">
    <text evidence="12">The sequence shown here is derived from an EMBL/GenBank/DDBJ whole genome shotgun (WGS) entry which is preliminary data.</text>
</comment>
<keyword evidence="3" id="KW-0813">Transport</keyword>
<dbReference type="GO" id="GO:0032482">
    <property type="term" value="P:Rab protein signal transduction"/>
    <property type="evidence" value="ECO:0007669"/>
    <property type="project" value="InterPro"/>
</dbReference>
<dbReference type="NCBIfam" id="TIGR00231">
    <property type="entry name" value="small_GTP"/>
    <property type="match status" value="1"/>
</dbReference>
<dbReference type="Proteomes" id="UP001190700">
    <property type="component" value="Unassembled WGS sequence"/>
</dbReference>
<reference evidence="12 13" key="1">
    <citation type="journal article" date="2015" name="Genome Biol. Evol.">
        <title>Comparative Genomics of a Bacterivorous Green Alga Reveals Evolutionary Causalities and Consequences of Phago-Mixotrophic Mode of Nutrition.</title>
        <authorList>
            <person name="Burns J.A."/>
            <person name="Paasch A."/>
            <person name="Narechania A."/>
            <person name="Kim E."/>
        </authorList>
    </citation>
    <scope>NUCLEOTIDE SEQUENCE [LARGE SCALE GENOMIC DNA]</scope>
    <source>
        <strain evidence="12 13">PLY_AMNH</strain>
    </source>
</reference>
<keyword evidence="9" id="KW-0636">Prenylation</keyword>
<evidence type="ECO:0000313" key="13">
    <source>
        <dbReference type="Proteomes" id="UP001190700"/>
    </source>
</evidence>
<gene>
    <name evidence="12" type="ORF">CYMTET_8188</name>
</gene>
<dbReference type="InterPro" id="IPR001806">
    <property type="entry name" value="Small_GTPase"/>
</dbReference>
<keyword evidence="6" id="KW-0342">GTP-binding</keyword>
<evidence type="ECO:0000256" key="1">
    <source>
        <dbReference type="ARBA" id="ARBA00006270"/>
    </source>
</evidence>
<dbReference type="SUPFAM" id="SSF52540">
    <property type="entry name" value="P-loop containing nucleoside triphosphate hydrolases"/>
    <property type="match status" value="1"/>
</dbReference>
<dbReference type="AlphaFoldDB" id="A0AAE0GTY0"/>
<dbReference type="SMART" id="SM00175">
    <property type="entry name" value="RAB"/>
    <property type="match status" value="1"/>
</dbReference>
<evidence type="ECO:0000256" key="7">
    <source>
        <dbReference type="ARBA" id="ARBA00023136"/>
    </source>
</evidence>
<dbReference type="EMBL" id="LGRX02002481">
    <property type="protein sequence ID" value="KAK3284145.1"/>
    <property type="molecule type" value="Genomic_DNA"/>
</dbReference>
<dbReference type="CDD" id="cd04123">
    <property type="entry name" value="Rab21"/>
    <property type="match status" value="1"/>
</dbReference>
<dbReference type="PROSITE" id="PS51419">
    <property type="entry name" value="RAB"/>
    <property type="match status" value="1"/>
</dbReference>
<keyword evidence="8" id="KW-0449">Lipoprotein</keyword>
<dbReference type="PROSITE" id="PS51420">
    <property type="entry name" value="RHO"/>
    <property type="match status" value="1"/>
</dbReference>
<comment type="similarity">
    <text evidence="1">Belongs to the small GTPase superfamily. Rab family.</text>
</comment>
<dbReference type="GO" id="GO:0003924">
    <property type="term" value="F:GTPase activity"/>
    <property type="evidence" value="ECO:0007669"/>
    <property type="project" value="InterPro"/>
</dbReference>
<dbReference type="PRINTS" id="PR00449">
    <property type="entry name" value="RASTRNSFRMNG"/>
</dbReference>
<keyword evidence="13" id="KW-1185">Reference proteome</keyword>
<organism evidence="12 13">
    <name type="scientific">Cymbomonas tetramitiformis</name>
    <dbReference type="NCBI Taxonomy" id="36881"/>
    <lineage>
        <taxon>Eukaryota</taxon>
        <taxon>Viridiplantae</taxon>
        <taxon>Chlorophyta</taxon>
        <taxon>Pyramimonadophyceae</taxon>
        <taxon>Pyramimonadales</taxon>
        <taxon>Pyramimonadaceae</taxon>
        <taxon>Cymbomonas</taxon>
    </lineage>
</organism>
<dbReference type="GO" id="GO:0015031">
    <property type="term" value="P:protein transport"/>
    <property type="evidence" value="ECO:0007669"/>
    <property type="project" value="UniProtKB-KW"/>
</dbReference>
<feature type="region of interest" description="Disordered" evidence="11">
    <location>
        <begin position="171"/>
        <end position="211"/>
    </location>
</feature>
<dbReference type="GO" id="GO:0012505">
    <property type="term" value="C:endomembrane system"/>
    <property type="evidence" value="ECO:0007669"/>
    <property type="project" value="UniProtKB-SubCell"/>
</dbReference>
<comment type="subcellular location">
    <subcellularLocation>
        <location evidence="10">Endomembrane system</location>
        <topology evidence="10">Lipid-anchor</topology>
    </subcellularLocation>
</comment>
<evidence type="ECO:0000256" key="9">
    <source>
        <dbReference type="ARBA" id="ARBA00023289"/>
    </source>
</evidence>
<dbReference type="SMART" id="SM00176">
    <property type="entry name" value="RAN"/>
    <property type="match status" value="1"/>
</dbReference>
<dbReference type="SMART" id="SM00173">
    <property type="entry name" value="RAS"/>
    <property type="match status" value="1"/>
</dbReference>
<name>A0AAE0GTY0_9CHLO</name>
<sequence>MSLPQTFKVVLLGEGRVGKTSLVLRYVQNTFSETQPATIQASYLTKRITVDGKTINLAIWDTAGQERFDALGPIYYRDADAALLVFDITDVDSFQRVKKWVKELKNMAGKDIVIVVAGNKIDRERERIVSQEDAESYAKSIDAHLLGTSAKLNKGVEQAFLHIARKIVARKTPQPQDRGAERKSVGGRSVRGGLVISDEKTKAPAKSDSCC</sequence>
<proteinExistence type="inferred from homology"/>
<dbReference type="GO" id="GO:0005525">
    <property type="term" value="F:GTP binding"/>
    <property type="evidence" value="ECO:0007669"/>
    <property type="project" value="UniProtKB-KW"/>
</dbReference>
<dbReference type="Gene3D" id="3.40.50.300">
    <property type="entry name" value="P-loop containing nucleotide triphosphate hydrolases"/>
    <property type="match status" value="1"/>
</dbReference>
<dbReference type="PROSITE" id="PS51421">
    <property type="entry name" value="RAS"/>
    <property type="match status" value="1"/>
</dbReference>
<evidence type="ECO:0000256" key="6">
    <source>
        <dbReference type="ARBA" id="ARBA00023134"/>
    </source>
</evidence>
<evidence type="ECO:0000256" key="2">
    <source>
        <dbReference type="ARBA" id="ARBA00014900"/>
    </source>
</evidence>
<evidence type="ECO:0000313" key="12">
    <source>
        <dbReference type="EMBL" id="KAK3284145.1"/>
    </source>
</evidence>
<evidence type="ECO:0000256" key="5">
    <source>
        <dbReference type="ARBA" id="ARBA00022927"/>
    </source>
</evidence>
<dbReference type="InterPro" id="IPR005225">
    <property type="entry name" value="Small_GTP-bd"/>
</dbReference>
<dbReference type="FunFam" id="3.40.50.300:FF:000550">
    <property type="entry name" value="ras-related protein Rab-21"/>
    <property type="match status" value="1"/>
</dbReference>
<evidence type="ECO:0000256" key="8">
    <source>
        <dbReference type="ARBA" id="ARBA00023288"/>
    </source>
</evidence>
<dbReference type="InterPro" id="IPR027417">
    <property type="entry name" value="P-loop_NTPase"/>
</dbReference>
<evidence type="ECO:0000256" key="11">
    <source>
        <dbReference type="SAM" id="MobiDB-lite"/>
    </source>
</evidence>
<evidence type="ECO:0000256" key="3">
    <source>
        <dbReference type="ARBA" id="ARBA00022448"/>
    </source>
</evidence>
<dbReference type="InterPro" id="IPR041833">
    <property type="entry name" value="Rab21"/>
</dbReference>
<dbReference type="SMART" id="SM00174">
    <property type="entry name" value="RHO"/>
    <property type="match status" value="1"/>
</dbReference>